<protein>
    <recommendedName>
        <fullName evidence="3">HAT, C-terminal dimerization domain containing protein</fullName>
    </recommendedName>
</protein>
<dbReference type="InParanoid" id="A0A2P5FY59"/>
<comment type="caution">
    <text evidence="1">The sequence shown here is derived from an EMBL/GenBank/DDBJ whole genome shotgun (WGS) entry which is preliminary data.</text>
</comment>
<evidence type="ECO:0000313" key="1">
    <source>
        <dbReference type="EMBL" id="POO02715.1"/>
    </source>
</evidence>
<dbReference type="Proteomes" id="UP000237000">
    <property type="component" value="Unassembled WGS sequence"/>
</dbReference>
<keyword evidence="2" id="KW-1185">Reference proteome</keyword>
<name>A0A2P5FY59_TREOI</name>
<dbReference type="EMBL" id="JXTC01000004">
    <property type="protein sequence ID" value="POO02715.1"/>
    <property type="molecule type" value="Genomic_DNA"/>
</dbReference>
<organism evidence="1 2">
    <name type="scientific">Trema orientale</name>
    <name type="common">Charcoal tree</name>
    <name type="synonym">Celtis orientalis</name>
    <dbReference type="NCBI Taxonomy" id="63057"/>
    <lineage>
        <taxon>Eukaryota</taxon>
        <taxon>Viridiplantae</taxon>
        <taxon>Streptophyta</taxon>
        <taxon>Embryophyta</taxon>
        <taxon>Tracheophyta</taxon>
        <taxon>Spermatophyta</taxon>
        <taxon>Magnoliopsida</taxon>
        <taxon>eudicotyledons</taxon>
        <taxon>Gunneridae</taxon>
        <taxon>Pentapetalae</taxon>
        <taxon>rosids</taxon>
        <taxon>fabids</taxon>
        <taxon>Rosales</taxon>
        <taxon>Cannabaceae</taxon>
        <taxon>Trema</taxon>
    </lineage>
</organism>
<gene>
    <name evidence="1" type="ORF">TorRG33x02_017010</name>
</gene>
<proteinExistence type="predicted"/>
<evidence type="ECO:0008006" key="3">
    <source>
        <dbReference type="Google" id="ProtNLM"/>
    </source>
</evidence>
<reference evidence="2" key="1">
    <citation type="submission" date="2016-06" db="EMBL/GenBank/DDBJ databases">
        <title>Parallel loss of symbiosis genes in relatives of nitrogen-fixing non-legume Parasponia.</title>
        <authorList>
            <person name="Van Velzen R."/>
            <person name="Holmer R."/>
            <person name="Bu F."/>
            <person name="Rutten L."/>
            <person name="Van Zeijl A."/>
            <person name="Liu W."/>
            <person name="Santuari L."/>
            <person name="Cao Q."/>
            <person name="Sharma T."/>
            <person name="Shen D."/>
            <person name="Roswanjaya Y."/>
            <person name="Wardhani T."/>
            <person name="Kalhor M.S."/>
            <person name="Jansen J."/>
            <person name="Van den Hoogen J."/>
            <person name="Gungor B."/>
            <person name="Hartog M."/>
            <person name="Hontelez J."/>
            <person name="Verver J."/>
            <person name="Yang W.-C."/>
            <person name="Schijlen E."/>
            <person name="Repin R."/>
            <person name="Schilthuizen M."/>
            <person name="Schranz E."/>
            <person name="Heidstra R."/>
            <person name="Miyata K."/>
            <person name="Fedorova E."/>
            <person name="Kohlen W."/>
            <person name="Bisseling T."/>
            <person name="Smit S."/>
            <person name="Geurts R."/>
        </authorList>
    </citation>
    <scope>NUCLEOTIDE SEQUENCE [LARGE SCALE GENOMIC DNA]</scope>
    <source>
        <strain evidence="2">cv. RG33-2</strain>
    </source>
</reference>
<dbReference type="AlphaFoldDB" id="A0A2P5FY59"/>
<accession>A0A2P5FY59</accession>
<sequence length="53" mass="6147">MSSSMTDNECIEALICTQNWLRSTPIVDIRRCLDEIEYLESEVLKDIAEIKLD</sequence>
<evidence type="ECO:0000313" key="2">
    <source>
        <dbReference type="Proteomes" id="UP000237000"/>
    </source>
</evidence>